<comment type="function">
    <text evidence="9">Component of the FACT complex, a general chromatin factor that acts to reorganize nucleosomes. The FACT complex is involved in multiple processes that require DNA as a template such as mRNA elongation, DNA replication and DNA repair. During transcription elongation the FACT complex acts as a histone chaperone that both destabilizes and restores nucleosomal structure. It facilitates the passage of RNA polymerase II and transcription by promoting the dissociation of one histone H2A-H2B dimer from the nucleosome, then subsequently promotes the reestablishment of the nucleosome following the passage of RNA polymerase II.</text>
</comment>
<evidence type="ECO:0000256" key="6">
    <source>
        <dbReference type="ARBA" id="ARBA00023163"/>
    </source>
</evidence>
<dbReference type="InterPro" id="IPR035417">
    <property type="entry name" value="SSRP1/POB3_N"/>
</dbReference>
<dbReference type="GO" id="GO:0031491">
    <property type="term" value="F:nucleosome binding"/>
    <property type="evidence" value="ECO:0007669"/>
    <property type="project" value="TreeGrafter"/>
</dbReference>
<gene>
    <name evidence="11" type="ORF">PXEA_LOCUS15359</name>
</gene>
<accession>A0A3S5CMW0</accession>
<dbReference type="GO" id="GO:1902275">
    <property type="term" value="P:regulation of chromatin organization"/>
    <property type="evidence" value="ECO:0007669"/>
    <property type="project" value="TreeGrafter"/>
</dbReference>
<dbReference type="GO" id="GO:0006260">
    <property type="term" value="P:DNA replication"/>
    <property type="evidence" value="ECO:0007669"/>
    <property type="project" value="UniProtKB-KW"/>
</dbReference>
<reference evidence="11" key="1">
    <citation type="submission" date="2018-11" db="EMBL/GenBank/DDBJ databases">
        <authorList>
            <consortium name="Pathogen Informatics"/>
        </authorList>
    </citation>
    <scope>NUCLEOTIDE SEQUENCE</scope>
</reference>
<dbReference type="Gene3D" id="2.30.29.150">
    <property type="match status" value="1"/>
</dbReference>
<keyword evidence="7 9" id="KW-0234">DNA repair</keyword>
<evidence type="ECO:0000256" key="4">
    <source>
        <dbReference type="ARBA" id="ARBA00022763"/>
    </source>
</evidence>
<dbReference type="InterPro" id="IPR038167">
    <property type="entry name" value="SSRP1_sf"/>
</dbReference>
<keyword evidence="4 9" id="KW-0227">DNA damage</keyword>
<keyword evidence="2 9" id="KW-0158">Chromosome</keyword>
<name>A0A3S5CMW0_9PLAT</name>
<dbReference type="InterPro" id="IPR013719">
    <property type="entry name" value="RTT106/SPT16-like_middle_dom"/>
</dbReference>
<dbReference type="CDD" id="cd13231">
    <property type="entry name" value="PH2_SSRP1-like"/>
    <property type="match status" value="1"/>
</dbReference>
<proteinExistence type="inferred from homology"/>
<evidence type="ECO:0000256" key="8">
    <source>
        <dbReference type="ARBA" id="ARBA00023242"/>
    </source>
</evidence>
<evidence type="ECO:0000256" key="1">
    <source>
        <dbReference type="ARBA" id="ARBA00010060"/>
    </source>
</evidence>
<dbReference type="PANTHER" id="PTHR45849:SF1">
    <property type="entry name" value="FACT COMPLEX SUBUNIT SSRP1"/>
    <property type="match status" value="1"/>
</dbReference>
<evidence type="ECO:0000259" key="10">
    <source>
        <dbReference type="SMART" id="SM01287"/>
    </source>
</evidence>
<dbReference type="GO" id="GO:0003677">
    <property type="term" value="F:DNA binding"/>
    <property type="evidence" value="ECO:0007669"/>
    <property type="project" value="InterPro"/>
</dbReference>
<evidence type="ECO:0000256" key="2">
    <source>
        <dbReference type="ARBA" id="ARBA00022454"/>
    </source>
</evidence>
<protein>
    <recommendedName>
        <fullName evidence="9">FACT complex subunit SSRP1</fullName>
    </recommendedName>
</protein>
<dbReference type="OrthoDB" id="498543at2759"/>
<comment type="subcellular location">
    <subcellularLocation>
        <location evidence="9">Nucleus</location>
    </subcellularLocation>
    <subcellularLocation>
        <location evidence="9">Chromosome</location>
    </subcellularLocation>
</comment>
<dbReference type="PANTHER" id="PTHR45849">
    <property type="entry name" value="FACT COMPLEX SUBUNIT SSRP1"/>
    <property type="match status" value="1"/>
</dbReference>
<keyword evidence="12" id="KW-1185">Reference proteome</keyword>
<dbReference type="Pfam" id="PF17292">
    <property type="entry name" value="POB3_N"/>
    <property type="match status" value="1"/>
</dbReference>
<dbReference type="Gene3D" id="2.30.29.220">
    <property type="entry name" value="Structure-specific recognition protein (SSRP1)"/>
    <property type="match status" value="1"/>
</dbReference>
<evidence type="ECO:0000256" key="3">
    <source>
        <dbReference type="ARBA" id="ARBA00022705"/>
    </source>
</evidence>
<dbReference type="PRINTS" id="PR00887">
    <property type="entry name" value="SSRCOGNITION"/>
</dbReference>
<comment type="similarity">
    <text evidence="1 9">Belongs to the SSRP1 family.</text>
</comment>
<evidence type="ECO:0000256" key="7">
    <source>
        <dbReference type="ARBA" id="ARBA00023204"/>
    </source>
</evidence>
<keyword evidence="8 9" id="KW-0539">Nucleus</keyword>
<dbReference type="AlphaFoldDB" id="A0A3S5CMW0"/>
<comment type="caution">
    <text evidence="11">The sequence shown here is derived from an EMBL/GenBank/DDBJ whole genome shotgun (WGS) entry which is preliminary data.</text>
</comment>
<dbReference type="GO" id="GO:0035101">
    <property type="term" value="C:FACT complex"/>
    <property type="evidence" value="ECO:0007669"/>
    <property type="project" value="TreeGrafter"/>
</dbReference>
<dbReference type="Gene3D" id="2.30.29.30">
    <property type="entry name" value="Pleckstrin-homology domain (PH domain)/Phosphotyrosine-binding domain (PTB)"/>
    <property type="match status" value="2"/>
</dbReference>
<dbReference type="InterPro" id="IPR024954">
    <property type="entry name" value="SSRP1_DD"/>
</dbReference>
<dbReference type="InterPro" id="IPR000969">
    <property type="entry name" value="SSRP1/POB3"/>
</dbReference>
<dbReference type="Pfam" id="PF21103">
    <property type="entry name" value="PH1_SSRP1-like"/>
    <property type="match status" value="1"/>
</dbReference>
<keyword evidence="6 9" id="KW-0804">Transcription</keyword>
<dbReference type="SUPFAM" id="SSF50729">
    <property type="entry name" value="PH domain-like"/>
    <property type="match status" value="1"/>
</dbReference>
<keyword evidence="3 9" id="KW-0235">DNA replication</keyword>
<evidence type="ECO:0000313" key="11">
    <source>
        <dbReference type="EMBL" id="VEL21919.1"/>
    </source>
</evidence>
<dbReference type="FunFam" id="2.30.29.30:FF:000098">
    <property type="entry name" value="Fact complex subunit ssrp1"/>
    <property type="match status" value="1"/>
</dbReference>
<dbReference type="GO" id="GO:0042393">
    <property type="term" value="F:histone binding"/>
    <property type="evidence" value="ECO:0007669"/>
    <property type="project" value="TreeGrafter"/>
</dbReference>
<dbReference type="GO" id="GO:0006281">
    <property type="term" value="P:DNA repair"/>
    <property type="evidence" value="ECO:0007669"/>
    <property type="project" value="UniProtKB-KW"/>
</dbReference>
<sequence length="439" mass="50096">MFKNEKTGKVDQFQSSDIVDAQWIARANGLGLRVHLKNDSLHRYDGFGEIDAEKVASFFKSYYELDIVKKDICYKGYNWGDVGDVLELKVKNSLCFEIPLNNVSNVTSSKNEVVFEFHQNDEAEVCLSEMRLYTPGTETEREGKASEIYDRVMEKADIIQVTGDSVVEFKELQCLQPRGRYDIKLYTTFIHLHGKSFDYKVPKDTITRLLMLPHPDNRQMFFVVQLDPPIKHGQTRYHFIIMVFDKDSHADVELAVTEEWITENYGDKLSKKMSDPEYEVVALLFKILFGQKITVPGSFRSKAGSSAVACSYKACIGLLYPLERGFIFVPRPPVAARFDEVISVQFSRGTGAQRSFDFEVETRNGLTQTFTSIERDEYHHLYDFVVAKKLRVKNVNAGGVDATVTDTWSDEDSDASHDAYMEKVSIFLDALPVLSQVYV</sequence>
<dbReference type="FunFam" id="2.30.29.150:FF:000001">
    <property type="entry name" value="Fact complex subunit ssrp1"/>
    <property type="match status" value="1"/>
</dbReference>
<dbReference type="InterPro" id="IPR011993">
    <property type="entry name" value="PH-like_dom_sf"/>
</dbReference>
<evidence type="ECO:0000313" key="12">
    <source>
        <dbReference type="Proteomes" id="UP000784294"/>
    </source>
</evidence>
<dbReference type="Pfam" id="PF03531">
    <property type="entry name" value="SSrecog"/>
    <property type="match status" value="1"/>
</dbReference>
<feature type="domain" description="Histone chaperone RTT106/FACT complex subunit SPT16-like middle" evidence="10">
    <location>
        <begin position="305"/>
        <end position="395"/>
    </location>
</feature>
<dbReference type="CDD" id="cd13230">
    <property type="entry name" value="PH1_SSRP1-like"/>
    <property type="match status" value="1"/>
</dbReference>
<dbReference type="EMBL" id="CAAALY010053781">
    <property type="protein sequence ID" value="VEL21919.1"/>
    <property type="molecule type" value="Genomic_DNA"/>
</dbReference>
<evidence type="ECO:0000256" key="5">
    <source>
        <dbReference type="ARBA" id="ARBA00023015"/>
    </source>
</evidence>
<evidence type="ECO:0000256" key="9">
    <source>
        <dbReference type="RuleBase" id="RU364013"/>
    </source>
</evidence>
<dbReference type="SMART" id="SM01287">
    <property type="entry name" value="Rtt106"/>
    <property type="match status" value="1"/>
</dbReference>
<dbReference type="InterPro" id="IPR050454">
    <property type="entry name" value="RTT106/SSRP1_HistChap/FACT"/>
</dbReference>
<dbReference type="InterPro" id="IPR048993">
    <property type="entry name" value="SSRP1-like_PH1"/>
</dbReference>
<keyword evidence="5 9" id="KW-0805">Transcription regulation</keyword>
<dbReference type="Pfam" id="PF08512">
    <property type="entry name" value="Rttp106-like_middle"/>
    <property type="match status" value="1"/>
</dbReference>
<organism evidence="11 12">
    <name type="scientific">Protopolystoma xenopodis</name>
    <dbReference type="NCBI Taxonomy" id="117903"/>
    <lineage>
        <taxon>Eukaryota</taxon>
        <taxon>Metazoa</taxon>
        <taxon>Spiralia</taxon>
        <taxon>Lophotrochozoa</taxon>
        <taxon>Platyhelminthes</taxon>
        <taxon>Monogenea</taxon>
        <taxon>Polyopisthocotylea</taxon>
        <taxon>Polystomatidea</taxon>
        <taxon>Polystomatidae</taxon>
        <taxon>Protopolystoma</taxon>
    </lineage>
</organism>
<dbReference type="Proteomes" id="UP000784294">
    <property type="component" value="Unassembled WGS sequence"/>
</dbReference>